<feature type="signal peptide" evidence="1">
    <location>
        <begin position="1"/>
        <end position="22"/>
    </location>
</feature>
<reference evidence="3" key="1">
    <citation type="journal article" date="2019" name="Int. J. Syst. Evol. Microbiol.">
        <title>The Global Catalogue of Microorganisms (GCM) 10K type strain sequencing project: providing services to taxonomists for standard genome sequencing and annotation.</title>
        <authorList>
            <consortium name="The Broad Institute Genomics Platform"/>
            <consortium name="The Broad Institute Genome Sequencing Center for Infectious Disease"/>
            <person name="Wu L."/>
            <person name="Ma J."/>
        </authorList>
    </citation>
    <scope>NUCLEOTIDE SEQUENCE [LARGE SCALE GENOMIC DNA]</scope>
    <source>
        <strain evidence="3">JCM 16673</strain>
    </source>
</reference>
<dbReference type="Proteomes" id="UP001501353">
    <property type="component" value="Unassembled WGS sequence"/>
</dbReference>
<evidence type="ECO:0008006" key="4">
    <source>
        <dbReference type="Google" id="ProtNLM"/>
    </source>
</evidence>
<protein>
    <recommendedName>
        <fullName evidence="4">YkuD domain-containing protein</fullName>
    </recommendedName>
</protein>
<keyword evidence="1" id="KW-0732">Signal</keyword>
<accession>A0ABP7SUI3</accession>
<proteinExistence type="predicted"/>
<evidence type="ECO:0000313" key="2">
    <source>
        <dbReference type="EMBL" id="GAA4016530.1"/>
    </source>
</evidence>
<feature type="chain" id="PRO_5045707242" description="YkuD domain-containing protein" evidence="1">
    <location>
        <begin position="23"/>
        <end position="114"/>
    </location>
</feature>
<keyword evidence="3" id="KW-1185">Reference proteome</keyword>
<sequence>MVLVSLAAASICFMGSCFPALVGERTPSGTFSLSQQQISEQGYGGDLLVFQEDRKNLWAIHRVYTLNPKERRVDRLNANRVEQRVRVTKGCINVLPDVYQRLVDCCSNDVLVIY</sequence>
<dbReference type="RefSeq" id="WP_344762111.1">
    <property type="nucleotide sequence ID" value="NZ_BAAAZE010000005.1"/>
</dbReference>
<organism evidence="2 3">
    <name type="scientific">Actimicrobium antarcticum</name>
    <dbReference type="NCBI Taxonomy" id="1051899"/>
    <lineage>
        <taxon>Bacteria</taxon>
        <taxon>Pseudomonadati</taxon>
        <taxon>Pseudomonadota</taxon>
        <taxon>Betaproteobacteria</taxon>
        <taxon>Burkholderiales</taxon>
        <taxon>Oxalobacteraceae</taxon>
        <taxon>Actimicrobium</taxon>
    </lineage>
</organism>
<gene>
    <name evidence="2" type="ORF">GCM10022212_09650</name>
</gene>
<evidence type="ECO:0000256" key="1">
    <source>
        <dbReference type="SAM" id="SignalP"/>
    </source>
</evidence>
<evidence type="ECO:0000313" key="3">
    <source>
        <dbReference type="Proteomes" id="UP001501353"/>
    </source>
</evidence>
<dbReference type="EMBL" id="BAAAZE010000005">
    <property type="protein sequence ID" value="GAA4016530.1"/>
    <property type="molecule type" value="Genomic_DNA"/>
</dbReference>
<name>A0ABP7SUI3_9BURK</name>
<comment type="caution">
    <text evidence="2">The sequence shown here is derived from an EMBL/GenBank/DDBJ whole genome shotgun (WGS) entry which is preliminary data.</text>
</comment>